<sequence length="82" mass="9229">MAIEERTYNHFGASCSGRSLAFAHSVDVYVICARHEFVQDATNKSTGGVVSWTTTTKTKTRSKVRDLYSYFVEFDLPNRSSV</sequence>
<proteinExistence type="predicted"/>
<keyword evidence="2" id="KW-1185">Reference proteome</keyword>
<dbReference type="HOGENOM" id="CLU_2559076_0_0_1"/>
<accession>A0A0C3G276</accession>
<name>A0A0C3G276_PILCF</name>
<dbReference type="InParanoid" id="A0A0C3G276"/>
<protein>
    <submittedName>
        <fullName evidence="1">Uncharacterized protein</fullName>
    </submittedName>
</protein>
<dbReference type="EMBL" id="KN832983">
    <property type="protein sequence ID" value="KIM85974.1"/>
    <property type="molecule type" value="Genomic_DNA"/>
</dbReference>
<reference evidence="1 2" key="1">
    <citation type="submission" date="2014-04" db="EMBL/GenBank/DDBJ databases">
        <authorList>
            <consortium name="DOE Joint Genome Institute"/>
            <person name="Kuo A."/>
            <person name="Tarkka M."/>
            <person name="Buscot F."/>
            <person name="Kohler A."/>
            <person name="Nagy L.G."/>
            <person name="Floudas D."/>
            <person name="Copeland A."/>
            <person name="Barry K.W."/>
            <person name="Cichocki N."/>
            <person name="Veneault-Fourrey C."/>
            <person name="LaButti K."/>
            <person name="Lindquist E.A."/>
            <person name="Lipzen A."/>
            <person name="Lundell T."/>
            <person name="Morin E."/>
            <person name="Murat C."/>
            <person name="Sun H."/>
            <person name="Tunlid A."/>
            <person name="Henrissat B."/>
            <person name="Grigoriev I.V."/>
            <person name="Hibbett D.S."/>
            <person name="Martin F."/>
            <person name="Nordberg H.P."/>
            <person name="Cantor M.N."/>
            <person name="Hua S.X."/>
        </authorList>
    </citation>
    <scope>NUCLEOTIDE SEQUENCE [LARGE SCALE GENOMIC DNA]</scope>
    <source>
        <strain evidence="1 2">F 1598</strain>
    </source>
</reference>
<reference evidence="2" key="2">
    <citation type="submission" date="2015-01" db="EMBL/GenBank/DDBJ databases">
        <title>Evolutionary Origins and Diversification of the Mycorrhizal Mutualists.</title>
        <authorList>
            <consortium name="DOE Joint Genome Institute"/>
            <consortium name="Mycorrhizal Genomics Consortium"/>
            <person name="Kohler A."/>
            <person name="Kuo A."/>
            <person name="Nagy L.G."/>
            <person name="Floudas D."/>
            <person name="Copeland A."/>
            <person name="Barry K.W."/>
            <person name="Cichocki N."/>
            <person name="Veneault-Fourrey C."/>
            <person name="LaButti K."/>
            <person name="Lindquist E.A."/>
            <person name="Lipzen A."/>
            <person name="Lundell T."/>
            <person name="Morin E."/>
            <person name="Murat C."/>
            <person name="Riley R."/>
            <person name="Ohm R."/>
            <person name="Sun H."/>
            <person name="Tunlid A."/>
            <person name="Henrissat B."/>
            <person name="Grigoriev I.V."/>
            <person name="Hibbett D.S."/>
            <person name="Martin F."/>
        </authorList>
    </citation>
    <scope>NUCLEOTIDE SEQUENCE [LARGE SCALE GENOMIC DNA]</scope>
    <source>
        <strain evidence="2">F 1598</strain>
    </source>
</reference>
<dbReference type="Proteomes" id="UP000054166">
    <property type="component" value="Unassembled WGS sequence"/>
</dbReference>
<evidence type="ECO:0000313" key="1">
    <source>
        <dbReference type="EMBL" id="KIM85974.1"/>
    </source>
</evidence>
<gene>
    <name evidence="1" type="ORF">PILCRDRAFT_816521</name>
</gene>
<evidence type="ECO:0000313" key="2">
    <source>
        <dbReference type="Proteomes" id="UP000054166"/>
    </source>
</evidence>
<organism evidence="1 2">
    <name type="scientific">Piloderma croceum (strain F 1598)</name>
    <dbReference type="NCBI Taxonomy" id="765440"/>
    <lineage>
        <taxon>Eukaryota</taxon>
        <taxon>Fungi</taxon>
        <taxon>Dikarya</taxon>
        <taxon>Basidiomycota</taxon>
        <taxon>Agaricomycotina</taxon>
        <taxon>Agaricomycetes</taxon>
        <taxon>Agaricomycetidae</taxon>
        <taxon>Atheliales</taxon>
        <taxon>Atheliaceae</taxon>
        <taxon>Piloderma</taxon>
    </lineage>
</organism>
<dbReference type="AlphaFoldDB" id="A0A0C3G276"/>